<accession>B4JVM7</accession>
<evidence type="ECO:0000313" key="5">
    <source>
        <dbReference type="Proteomes" id="UP000001070"/>
    </source>
</evidence>
<dbReference type="PhylomeDB" id="B4JVM7"/>
<evidence type="ECO:0000256" key="2">
    <source>
        <dbReference type="SAM" id="Phobius"/>
    </source>
</evidence>
<dbReference type="OMA" id="YELHNCL"/>
<feature type="transmembrane region" description="Helical" evidence="2">
    <location>
        <begin position="32"/>
        <end position="53"/>
    </location>
</feature>
<dbReference type="GO" id="GO:0006660">
    <property type="term" value="P:phosphatidylserine catabolic process"/>
    <property type="evidence" value="ECO:0007669"/>
    <property type="project" value="TreeGrafter"/>
</dbReference>
<dbReference type="FunCoup" id="B4JVM7">
    <property type="interactions" value="739"/>
</dbReference>
<dbReference type="InterPro" id="IPR022742">
    <property type="entry name" value="Hydrolase_4"/>
</dbReference>
<evidence type="ECO:0000256" key="1">
    <source>
        <dbReference type="SAM" id="MobiDB-lite"/>
    </source>
</evidence>
<dbReference type="SUPFAM" id="SSF53474">
    <property type="entry name" value="alpha/beta-Hydrolases"/>
    <property type="match status" value="1"/>
</dbReference>
<dbReference type="PANTHER" id="PTHR12277">
    <property type="entry name" value="ALPHA/BETA HYDROLASE DOMAIN-CONTAINING PROTEIN"/>
    <property type="match status" value="1"/>
</dbReference>
<dbReference type="AlphaFoldDB" id="B4JVM7"/>
<dbReference type="Proteomes" id="UP000001070">
    <property type="component" value="Unassembled WGS sequence"/>
</dbReference>
<dbReference type="EMBL" id="CH916375">
    <property type="protein sequence ID" value="EDV98495.1"/>
    <property type="molecule type" value="Genomic_DNA"/>
</dbReference>
<keyword evidence="2" id="KW-1133">Transmembrane helix</keyword>
<dbReference type="GO" id="GO:0047372">
    <property type="term" value="F:monoacylglycerol lipase activity"/>
    <property type="evidence" value="ECO:0007669"/>
    <property type="project" value="TreeGrafter"/>
</dbReference>
<feature type="compositionally biased region" description="Polar residues" evidence="1">
    <location>
        <begin position="147"/>
        <end position="160"/>
    </location>
</feature>
<dbReference type="GO" id="GO:0120560">
    <property type="term" value="F:phosphatidylserine lysophospholipase activity"/>
    <property type="evidence" value="ECO:0007669"/>
    <property type="project" value="EnsemblMetazoa"/>
</dbReference>
<dbReference type="Gene3D" id="3.40.50.1820">
    <property type="entry name" value="alpha/beta hydrolase"/>
    <property type="match status" value="1"/>
</dbReference>
<feature type="transmembrane region" description="Helical" evidence="2">
    <location>
        <begin position="7"/>
        <end position="26"/>
    </location>
</feature>
<name>B4JVM7_DROGR</name>
<dbReference type="eggNOG" id="KOG1552">
    <property type="taxonomic scope" value="Eukaryota"/>
</dbReference>
<feature type="region of interest" description="Disordered" evidence="1">
    <location>
        <begin position="134"/>
        <end position="160"/>
    </location>
</feature>
<dbReference type="InParanoid" id="B4JVM7"/>
<organism evidence="5">
    <name type="scientific">Drosophila grimshawi</name>
    <name type="common">Hawaiian fruit fly</name>
    <name type="synonym">Idiomyia grimshawi</name>
    <dbReference type="NCBI Taxonomy" id="7222"/>
    <lineage>
        <taxon>Eukaryota</taxon>
        <taxon>Metazoa</taxon>
        <taxon>Ecdysozoa</taxon>
        <taxon>Arthropoda</taxon>
        <taxon>Hexapoda</taxon>
        <taxon>Insecta</taxon>
        <taxon>Pterygota</taxon>
        <taxon>Neoptera</taxon>
        <taxon>Endopterygota</taxon>
        <taxon>Diptera</taxon>
        <taxon>Brachycera</taxon>
        <taxon>Muscomorpha</taxon>
        <taxon>Ephydroidea</taxon>
        <taxon>Drosophilidae</taxon>
        <taxon>Drosophila</taxon>
        <taxon>Hawaiian Drosophila</taxon>
    </lineage>
</organism>
<feature type="domain" description="Serine aminopeptidase S33" evidence="3">
    <location>
        <begin position="196"/>
        <end position="316"/>
    </location>
</feature>
<dbReference type="KEGG" id="dgr:6568944"/>
<dbReference type="OrthoDB" id="10249433at2759"/>
<keyword evidence="5" id="KW-1185">Reference proteome</keyword>
<evidence type="ECO:0000259" key="3">
    <source>
        <dbReference type="Pfam" id="PF12146"/>
    </source>
</evidence>
<gene>
    <name evidence="4" type="primary">Dgri\GH22637</name>
    <name evidence="4" type="ORF">Dgri_GH22637</name>
</gene>
<dbReference type="STRING" id="7222.B4JVM7"/>
<reference evidence="4 5" key="1">
    <citation type="journal article" date="2007" name="Nature">
        <title>Evolution of genes and genomes on the Drosophila phylogeny.</title>
        <authorList>
            <consortium name="Drosophila 12 Genomes Consortium"/>
            <person name="Clark A.G."/>
            <person name="Eisen M.B."/>
            <person name="Smith D.R."/>
            <person name="Bergman C.M."/>
            <person name="Oliver B."/>
            <person name="Markow T.A."/>
            <person name="Kaufman T.C."/>
            <person name="Kellis M."/>
            <person name="Gelbart W."/>
            <person name="Iyer V.N."/>
            <person name="Pollard D.A."/>
            <person name="Sackton T.B."/>
            <person name="Larracuente A.M."/>
            <person name="Singh N.D."/>
            <person name="Abad J.P."/>
            <person name="Abt D.N."/>
            <person name="Adryan B."/>
            <person name="Aguade M."/>
            <person name="Akashi H."/>
            <person name="Anderson W.W."/>
            <person name="Aquadro C.F."/>
            <person name="Ardell D.H."/>
            <person name="Arguello R."/>
            <person name="Artieri C.G."/>
            <person name="Barbash D.A."/>
            <person name="Barker D."/>
            <person name="Barsanti P."/>
            <person name="Batterham P."/>
            <person name="Batzoglou S."/>
            <person name="Begun D."/>
            <person name="Bhutkar A."/>
            <person name="Blanco E."/>
            <person name="Bosak S.A."/>
            <person name="Bradley R.K."/>
            <person name="Brand A.D."/>
            <person name="Brent M.R."/>
            <person name="Brooks A.N."/>
            <person name="Brown R.H."/>
            <person name="Butlin R.K."/>
            <person name="Caggese C."/>
            <person name="Calvi B.R."/>
            <person name="Bernardo de Carvalho A."/>
            <person name="Caspi A."/>
            <person name="Castrezana S."/>
            <person name="Celniker S.E."/>
            <person name="Chang J.L."/>
            <person name="Chapple C."/>
            <person name="Chatterji S."/>
            <person name="Chinwalla A."/>
            <person name="Civetta A."/>
            <person name="Clifton S.W."/>
            <person name="Comeron J.M."/>
            <person name="Costello J.C."/>
            <person name="Coyne J.A."/>
            <person name="Daub J."/>
            <person name="David R.G."/>
            <person name="Delcher A.L."/>
            <person name="Delehaunty K."/>
            <person name="Do C.B."/>
            <person name="Ebling H."/>
            <person name="Edwards K."/>
            <person name="Eickbush T."/>
            <person name="Evans J.D."/>
            <person name="Filipski A."/>
            <person name="Findeiss S."/>
            <person name="Freyhult E."/>
            <person name="Fulton L."/>
            <person name="Fulton R."/>
            <person name="Garcia A.C."/>
            <person name="Gardiner A."/>
            <person name="Garfield D.A."/>
            <person name="Garvin B.E."/>
            <person name="Gibson G."/>
            <person name="Gilbert D."/>
            <person name="Gnerre S."/>
            <person name="Godfrey J."/>
            <person name="Good R."/>
            <person name="Gotea V."/>
            <person name="Gravely B."/>
            <person name="Greenberg A.J."/>
            <person name="Griffiths-Jones S."/>
            <person name="Gross S."/>
            <person name="Guigo R."/>
            <person name="Gustafson E.A."/>
            <person name="Haerty W."/>
            <person name="Hahn M.W."/>
            <person name="Halligan D.L."/>
            <person name="Halpern A.L."/>
            <person name="Halter G.M."/>
            <person name="Han M.V."/>
            <person name="Heger A."/>
            <person name="Hillier L."/>
            <person name="Hinrichs A.S."/>
            <person name="Holmes I."/>
            <person name="Hoskins R.A."/>
            <person name="Hubisz M.J."/>
            <person name="Hultmark D."/>
            <person name="Huntley M.A."/>
            <person name="Jaffe D.B."/>
            <person name="Jagadeeshan S."/>
            <person name="Jeck W.R."/>
            <person name="Johnson J."/>
            <person name="Jones C.D."/>
            <person name="Jordan W.C."/>
            <person name="Karpen G.H."/>
            <person name="Kataoka E."/>
            <person name="Keightley P.D."/>
            <person name="Kheradpour P."/>
            <person name="Kirkness E.F."/>
            <person name="Koerich L.B."/>
            <person name="Kristiansen K."/>
            <person name="Kudrna D."/>
            <person name="Kulathinal R.J."/>
            <person name="Kumar S."/>
            <person name="Kwok R."/>
            <person name="Lander E."/>
            <person name="Langley C.H."/>
            <person name="Lapoint R."/>
            <person name="Lazzaro B.P."/>
            <person name="Lee S.J."/>
            <person name="Levesque L."/>
            <person name="Li R."/>
            <person name="Lin C.F."/>
            <person name="Lin M.F."/>
            <person name="Lindblad-Toh K."/>
            <person name="Llopart A."/>
            <person name="Long M."/>
            <person name="Low L."/>
            <person name="Lozovsky E."/>
            <person name="Lu J."/>
            <person name="Luo M."/>
            <person name="Machado C.A."/>
            <person name="Makalowski W."/>
            <person name="Marzo M."/>
            <person name="Matsuda M."/>
            <person name="Matzkin L."/>
            <person name="McAllister B."/>
            <person name="McBride C.S."/>
            <person name="McKernan B."/>
            <person name="McKernan K."/>
            <person name="Mendez-Lago M."/>
            <person name="Minx P."/>
            <person name="Mollenhauer M.U."/>
            <person name="Montooth K."/>
            <person name="Mount S.M."/>
            <person name="Mu X."/>
            <person name="Myers E."/>
            <person name="Negre B."/>
            <person name="Newfeld S."/>
            <person name="Nielsen R."/>
            <person name="Noor M.A."/>
            <person name="O'Grady P."/>
            <person name="Pachter L."/>
            <person name="Papaceit M."/>
            <person name="Parisi M.J."/>
            <person name="Parisi M."/>
            <person name="Parts L."/>
            <person name="Pedersen J.S."/>
            <person name="Pesole G."/>
            <person name="Phillippy A.M."/>
            <person name="Ponting C.P."/>
            <person name="Pop M."/>
            <person name="Porcelli D."/>
            <person name="Powell J.R."/>
            <person name="Prohaska S."/>
            <person name="Pruitt K."/>
            <person name="Puig M."/>
            <person name="Quesneville H."/>
            <person name="Ram K.R."/>
            <person name="Rand D."/>
            <person name="Rasmussen M.D."/>
            <person name="Reed L.K."/>
            <person name="Reenan R."/>
            <person name="Reily A."/>
            <person name="Remington K.A."/>
            <person name="Rieger T.T."/>
            <person name="Ritchie M.G."/>
            <person name="Robin C."/>
            <person name="Rogers Y.H."/>
            <person name="Rohde C."/>
            <person name="Rozas J."/>
            <person name="Rubenfield M.J."/>
            <person name="Ruiz A."/>
            <person name="Russo S."/>
            <person name="Salzberg S.L."/>
            <person name="Sanchez-Gracia A."/>
            <person name="Saranga D.J."/>
            <person name="Sato H."/>
            <person name="Schaeffer S.W."/>
            <person name="Schatz M.C."/>
            <person name="Schlenke T."/>
            <person name="Schwartz R."/>
            <person name="Segarra C."/>
            <person name="Singh R.S."/>
            <person name="Sirot L."/>
            <person name="Sirota M."/>
            <person name="Sisneros N.B."/>
            <person name="Smith C.D."/>
            <person name="Smith T.F."/>
            <person name="Spieth J."/>
            <person name="Stage D.E."/>
            <person name="Stark A."/>
            <person name="Stephan W."/>
            <person name="Strausberg R.L."/>
            <person name="Strempel S."/>
            <person name="Sturgill D."/>
            <person name="Sutton G."/>
            <person name="Sutton G.G."/>
            <person name="Tao W."/>
            <person name="Teichmann S."/>
            <person name="Tobari Y.N."/>
            <person name="Tomimura Y."/>
            <person name="Tsolas J.M."/>
            <person name="Valente V.L."/>
            <person name="Venter E."/>
            <person name="Venter J.C."/>
            <person name="Vicario S."/>
            <person name="Vieira F.G."/>
            <person name="Vilella A.J."/>
            <person name="Villasante A."/>
            <person name="Walenz B."/>
            <person name="Wang J."/>
            <person name="Wasserman M."/>
            <person name="Watts T."/>
            <person name="Wilson D."/>
            <person name="Wilson R.K."/>
            <person name="Wing R.A."/>
            <person name="Wolfner M.F."/>
            <person name="Wong A."/>
            <person name="Wong G.K."/>
            <person name="Wu C.I."/>
            <person name="Wu G."/>
            <person name="Yamamoto D."/>
            <person name="Yang H.P."/>
            <person name="Yang S.P."/>
            <person name="Yorke J.A."/>
            <person name="Yoshida K."/>
            <person name="Zdobnov E."/>
            <person name="Zhang P."/>
            <person name="Zhang Y."/>
            <person name="Zimin A.V."/>
            <person name="Baldwin J."/>
            <person name="Abdouelleil A."/>
            <person name="Abdulkadir J."/>
            <person name="Abebe A."/>
            <person name="Abera B."/>
            <person name="Abreu J."/>
            <person name="Acer S.C."/>
            <person name="Aftuck L."/>
            <person name="Alexander A."/>
            <person name="An P."/>
            <person name="Anderson E."/>
            <person name="Anderson S."/>
            <person name="Arachi H."/>
            <person name="Azer M."/>
            <person name="Bachantsang P."/>
            <person name="Barry A."/>
            <person name="Bayul T."/>
            <person name="Berlin A."/>
            <person name="Bessette D."/>
            <person name="Bloom T."/>
            <person name="Blye J."/>
            <person name="Boguslavskiy L."/>
            <person name="Bonnet C."/>
            <person name="Boukhgalter B."/>
            <person name="Bourzgui I."/>
            <person name="Brown A."/>
            <person name="Cahill P."/>
            <person name="Channer S."/>
            <person name="Cheshatsang Y."/>
            <person name="Chuda L."/>
            <person name="Citroen M."/>
            <person name="Collymore A."/>
            <person name="Cooke P."/>
            <person name="Costello M."/>
            <person name="D'Aco K."/>
            <person name="Daza R."/>
            <person name="De Haan G."/>
            <person name="DeGray S."/>
            <person name="DeMaso C."/>
            <person name="Dhargay N."/>
            <person name="Dooley K."/>
            <person name="Dooley E."/>
            <person name="Doricent M."/>
            <person name="Dorje P."/>
            <person name="Dorjee K."/>
            <person name="Dupes A."/>
            <person name="Elong R."/>
            <person name="Falk J."/>
            <person name="Farina A."/>
            <person name="Faro S."/>
            <person name="Ferguson D."/>
            <person name="Fisher S."/>
            <person name="Foley C.D."/>
            <person name="Franke A."/>
            <person name="Friedrich D."/>
            <person name="Gadbois L."/>
            <person name="Gearin G."/>
            <person name="Gearin C.R."/>
            <person name="Giannoukos G."/>
            <person name="Goode T."/>
            <person name="Graham J."/>
            <person name="Grandbois E."/>
            <person name="Grewal S."/>
            <person name="Gyaltsen K."/>
            <person name="Hafez N."/>
            <person name="Hagos B."/>
            <person name="Hall J."/>
            <person name="Henson C."/>
            <person name="Hollinger A."/>
            <person name="Honan T."/>
            <person name="Huard M.D."/>
            <person name="Hughes L."/>
            <person name="Hurhula B."/>
            <person name="Husby M.E."/>
            <person name="Kamat A."/>
            <person name="Kanga B."/>
            <person name="Kashin S."/>
            <person name="Khazanovich D."/>
            <person name="Kisner P."/>
            <person name="Lance K."/>
            <person name="Lara M."/>
            <person name="Lee W."/>
            <person name="Lennon N."/>
            <person name="Letendre F."/>
            <person name="LeVine R."/>
            <person name="Lipovsky A."/>
            <person name="Liu X."/>
            <person name="Liu J."/>
            <person name="Liu S."/>
            <person name="Lokyitsang T."/>
            <person name="Lokyitsang Y."/>
            <person name="Lubonja R."/>
            <person name="Lui A."/>
            <person name="MacDonald P."/>
            <person name="Magnisalis V."/>
            <person name="Maru K."/>
            <person name="Matthews C."/>
            <person name="McCusker W."/>
            <person name="McDonough S."/>
            <person name="Mehta T."/>
            <person name="Meldrim J."/>
            <person name="Meneus L."/>
            <person name="Mihai O."/>
            <person name="Mihalev A."/>
            <person name="Mihova T."/>
            <person name="Mittelman R."/>
            <person name="Mlenga V."/>
            <person name="Montmayeur A."/>
            <person name="Mulrain L."/>
            <person name="Navidi A."/>
            <person name="Naylor J."/>
            <person name="Negash T."/>
            <person name="Nguyen T."/>
            <person name="Nguyen N."/>
            <person name="Nicol R."/>
            <person name="Norbu C."/>
            <person name="Norbu N."/>
            <person name="Novod N."/>
            <person name="O'Neill B."/>
            <person name="Osman S."/>
            <person name="Markiewicz E."/>
            <person name="Oyono O.L."/>
            <person name="Patti C."/>
            <person name="Phunkhang P."/>
            <person name="Pierre F."/>
            <person name="Priest M."/>
            <person name="Raghuraman S."/>
            <person name="Rege F."/>
            <person name="Reyes R."/>
            <person name="Rise C."/>
            <person name="Rogov P."/>
            <person name="Ross K."/>
            <person name="Ryan E."/>
            <person name="Settipalli S."/>
            <person name="Shea T."/>
            <person name="Sherpa N."/>
            <person name="Shi L."/>
            <person name="Shih D."/>
            <person name="Sparrow T."/>
            <person name="Spaulding J."/>
            <person name="Stalker J."/>
            <person name="Stange-Thomann N."/>
            <person name="Stavropoulos S."/>
            <person name="Stone C."/>
            <person name="Strader C."/>
            <person name="Tesfaye S."/>
            <person name="Thomson T."/>
            <person name="Thoulutsang Y."/>
            <person name="Thoulutsang D."/>
            <person name="Topham K."/>
            <person name="Topping I."/>
            <person name="Tsamla T."/>
            <person name="Vassiliev H."/>
            <person name="Vo A."/>
            <person name="Wangchuk T."/>
            <person name="Wangdi T."/>
            <person name="Weiand M."/>
            <person name="Wilkinson J."/>
            <person name="Wilson A."/>
            <person name="Yadav S."/>
            <person name="Young G."/>
            <person name="Yu Q."/>
            <person name="Zembek L."/>
            <person name="Zhong D."/>
            <person name="Zimmer A."/>
            <person name="Zwirko Z."/>
            <person name="Jaffe D.B."/>
            <person name="Alvarez P."/>
            <person name="Brockman W."/>
            <person name="Butler J."/>
            <person name="Chin C."/>
            <person name="Gnerre S."/>
            <person name="Grabherr M."/>
            <person name="Kleber M."/>
            <person name="Mauceli E."/>
            <person name="MacCallum I."/>
        </authorList>
    </citation>
    <scope>NUCLEOTIDE SEQUENCE [LARGE SCALE GENOMIC DNA]</scope>
    <source>
        <strain evidence="5">Tucson 15287-2541.00</strain>
    </source>
</reference>
<sequence>MYEFHNCLKLVFYAIIIPGTILISWLTGLIGLPFLVIALLLFLVIFVLLPLAFRFSVTLQRSILFLTFITYPKGLDLTQPASIGLYATRNFYITVKDHNADEDGVRIGVWHVLPKNAVRRFKRELHVEEAYEQEEQQAGQLQREQSKSTVEQANSNNNNKQLEQVAPALRNEFPVILPENEQIFYERLLRIPGGTVVLYLHGNTATRGSGHRSEVYKLLRHLNYHVFSFDYRGYADSDPVAPTEDGVVRDALMVFEYIANLTTNPIYIWGHSLGTGVATHMCANLAALKGRAPRGVILESPFTNIRDEIRLHPFSRPFRRLPWFDFTISEPMYSNRLRFESDKHIDEFPQPIMIVHSEDDVVVPFHLGYRLYRIALNKRSHAWGPVEFHRFERRHGYGHKYLCRAPEMPGLVQHFVESYRDAIY</sequence>
<dbReference type="HOGENOM" id="CLU_029375_1_0_1"/>
<dbReference type="InterPro" id="IPR029058">
    <property type="entry name" value="AB_hydrolase_fold"/>
</dbReference>
<protein>
    <submittedName>
        <fullName evidence="4">GH22637</fullName>
    </submittedName>
</protein>
<keyword evidence="2" id="KW-0812">Transmembrane</keyword>
<dbReference type="GO" id="GO:0005789">
    <property type="term" value="C:endoplasmic reticulum membrane"/>
    <property type="evidence" value="ECO:0007669"/>
    <property type="project" value="TreeGrafter"/>
</dbReference>
<proteinExistence type="predicted"/>
<dbReference type="PANTHER" id="PTHR12277:SF194">
    <property type="entry name" value="FI04476P"/>
    <property type="match status" value="1"/>
</dbReference>
<dbReference type="Pfam" id="PF12146">
    <property type="entry name" value="Hydrolase_4"/>
    <property type="match status" value="1"/>
</dbReference>
<evidence type="ECO:0000313" key="4">
    <source>
        <dbReference type="EMBL" id="EDV98495.1"/>
    </source>
</evidence>
<dbReference type="ESTHER" id="drogr-b4jvm7">
    <property type="family name" value="ABHD12-PHARC"/>
</dbReference>
<keyword evidence="2" id="KW-0472">Membrane</keyword>
<dbReference type="GO" id="GO:0004622">
    <property type="term" value="F:phosphatidylcholine lysophospholipase activity"/>
    <property type="evidence" value="ECO:0007669"/>
    <property type="project" value="TreeGrafter"/>
</dbReference>
<dbReference type="GO" id="GO:0052651">
    <property type="term" value="P:monoacylglycerol catabolic process"/>
    <property type="evidence" value="ECO:0007669"/>
    <property type="project" value="TreeGrafter"/>
</dbReference>